<evidence type="ECO:0000256" key="5">
    <source>
        <dbReference type="ARBA" id="ARBA00023136"/>
    </source>
</evidence>
<proteinExistence type="predicted"/>
<feature type="transmembrane region" description="Helical" evidence="7">
    <location>
        <begin position="56"/>
        <end position="78"/>
    </location>
</feature>
<sequence length="90" mass="10076">MFTGNLKDKEGNVVRRKLDGSKQKSEKSWGTCFLLFLFLGYLGAHRFYAGKIGTAILYIFTFGGVGIWALVDLISIVFGNFTDKEGKFII</sequence>
<protein>
    <submittedName>
        <fullName evidence="9">TM2 domain-containing protein</fullName>
    </submittedName>
</protein>
<evidence type="ECO:0000313" key="10">
    <source>
        <dbReference type="Proteomes" id="UP000325116"/>
    </source>
</evidence>
<organism evidence="9 10">
    <name type="scientific">Brachyspira aalborgi</name>
    <dbReference type="NCBI Taxonomy" id="29522"/>
    <lineage>
        <taxon>Bacteria</taxon>
        <taxon>Pseudomonadati</taxon>
        <taxon>Spirochaetota</taxon>
        <taxon>Spirochaetia</taxon>
        <taxon>Brachyspirales</taxon>
        <taxon>Brachyspiraceae</taxon>
        <taxon>Brachyspira</taxon>
    </lineage>
</organism>
<feature type="transmembrane region" description="Helical" evidence="7">
    <location>
        <begin position="28"/>
        <end position="44"/>
    </location>
</feature>
<evidence type="ECO:0000256" key="6">
    <source>
        <dbReference type="ARBA" id="ARBA00023180"/>
    </source>
</evidence>
<comment type="caution">
    <text evidence="9">The sequence shown here is derived from an EMBL/GenBank/DDBJ whole genome shotgun (WGS) entry which is preliminary data.</text>
</comment>
<name>A0A5C8CII5_9SPIR</name>
<dbReference type="InterPro" id="IPR050932">
    <property type="entry name" value="TM2D1-3-like"/>
</dbReference>
<keyword evidence="3" id="KW-0732">Signal</keyword>
<dbReference type="Pfam" id="PF05154">
    <property type="entry name" value="TM2"/>
    <property type="match status" value="1"/>
</dbReference>
<evidence type="ECO:0000256" key="2">
    <source>
        <dbReference type="ARBA" id="ARBA00022692"/>
    </source>
</evidence>
<evidence type="ECO:0000313" key="9">
    <source>
        <dbReference type="EMBL" id="TXJ12131.1"/>
    </source>
</evidence>
<evidence type="ECO:0000256" key="7">
    <source>
        <dbReference type="SAM" id="Phobius"/>
    </source>
</evidence>
<dbReference type="PANTHER" id="PTHR21016:SF7">
    <property type="entry name" value="TM2 DOMAIN-CONTAINING PROTEIN 3"/>
    <property type="match status" value="1"/>
</dbReference>
<keyword evidence="4 7" id="KW-1133">Transmembrane helix</keyword>
<evidence type="ECO:0000259" key="8">
    <source>
        <dbReference type="Pfam" id="PF05154"/>
    </source>
</evidence>
<dbReference type="PANTHER" id="PTHR21016">
    <property type="entry name" value="BETA-AMYLOID BINDING PROTEIN-RELATED"/>
    <property type="match status" value="1"/>
</dbReference>
<evidence type="ECO:0000256" key="4">
    <source>
        <dbReference type="ARBA" id="ARBA00022989"/>
    </source>
</evidence>
<reference evidence="9 10" key="1">
    <citation type="journal article" date="1992" name="Lakartidningen">
        <title>[Penicillin V and not amoxicillin is the first choice preparation in acute otitis].</title>
        <authorList>
            <person name="Kamme C."/>
            <person name="Lundgren K."/>
            <person name="Prellner K."/>
        </authorList>
    </citation>
    <scope>NUCLEOTIDE SEQUENCE [LARGE SCALE GENOMIC DNA]</scope>
    <source>
        <strain evidence="9 10">W1</strain>
    </source>
</reference>
<dbReference type="GO" id="GO:0016020">
    <property type="term" value="C:membrane"/>
    <property type="evidence" value="ECO:0007669"/>
    <property type="project" value="UniProtKB-SubCell"/>
</dbReference>
<evidence type="ECO:0000256" key="1">
    <source>
        <dbReference type="ARBA" id="ARBA00004141"/>
    </source>
</evidence>
<comment type="subcellular location">
    <subcellularLocation>
        <location evidence="1">Membrane</location>
        <topology evidence="1">Multi-pass membrane protein</topology>
    </subcellularLocation>
</comment>
<dbReference type="EMBL" id="SAXT01000005">
    <property type="protein sequence ID" value="TXJ12131.1"/>
    <property type="molecule type" value="Genomic_DNA"/>
</dbReference>
<keyword evidence="6" id="KW-0325">Glycoprotein</keyword>
<evidence type="ECO:0000256" key="3">
    <source>
        <dbReference type="ARBA" id="ARBA00022729"/>
    </source>
</evidence>
<accession>A0A5C8CII5</accession>
<dbReference type="InterPro" id="IPR007829">
    <property type="entry name" value="TM2"/>
</dbReference>
<keyword evidence="2 7" id="KW-0812">Transmembrane</keyword>
<dbReference type="AlphaFoldDB" id="A0A5C8CII5"/>
<dbReference type="Proteomes" id="UP000325116">
    <property type="component" value="Unassembled WGS sequence"/>
</dbReference>
<gene>
    <name evidence="9" type="ORF">EPJ80_08465</name>
</gene>
<feature type="domain" description="TM2" evidence="8">
    <location>
        <begin position="26"/>
        <end position="74"/>
    </location>
</feature>
<keyword evidence="5 7" id="KW-0472">Membrane</keyword>